<keyword evidence="6 12" id="KW-1133">Transmembrane helix</keyword>
<feature type="transmembrane region" description="Helical" evidence="12">
    <location>
        <begin position="152"/>
        <end position="170"/>
    </location>
</feature>
<proteinExistence type="inferred from homology"/>
<evidence type="ECO:0000256" key="2">
    <source>
        <dbReference type="ARBA" id="ARBA00006434"/>
    </source>
</evidence>
<reference evidence="14" key="1">
    <citation type="journal article" date="2019" name="Int. J. Syst. Evol. Microbiol.">
        <title>The Global Catalogue of Microorganisms (GCM) 10K type strain sequencing project: providing services to taxonomists for standard genome sequencing and annotation.</title>
        <authorList>
            <consortium name="The Broad Institute Genomics Platform"/>
            <consortium name="The Broad Institute Genome Sequencing Center for Infectious Disease"/>
            <person name="Wu L."/>
            <person name="Ma J."/>
        </authorList>
    </citation>
    <scope>NUCLEOTIDE SEQUENCE [LARGE SCALE GENOMIC DNA]</scope>
    <source>
        <strain evidence="14">CCUG 60898</strain>
    </source>
</reference>
<evidence type="ECO:0000256" key="9">
    <source>
        <dbReference type="ARBA" id="ARBA00023136"/>
    </source>
</evidence>
<evidence type="ECO:0000256" key="12">
    <source>
        <dbReference type="SAM" id="Phobius"/>
    </source>
</evidence>
<keyword evidence="10" id="KW-0739">Sodium transport</keyword>
<feature type="transmembrane region" description="Helical" evidence="12">
    <location>
        <begin position="315"/>
        <end position="336"/>
    </location>
</feature>
<keyword evidence="5 12" id="KW-0812">Transmembrane</keyword>
<feature type="transmembrane region" description="Helical" evidence="12">
    <location>
        <begin position="233"/>
        <end position="250"/>
    </location>
</feature>
<feature type="transmembrane region" description="Helical" evidence="12">
    <location>
        <begin position="122"/>
        <end position="146"/>
    </location>
</feature>
<feature type="transmembrane region" description="Helical" evidence="12">
    <location>
        <begin position="43"/>
        <end position="62"/>
    </location>
</feature>
<evidence type="ECO:0000313" key="13">
    <source>
        <dbReference type="EMBL" id="MFD0977270.1"/>
    </source>
</evidence>
<keyword evidence="8" id="KW-0406">Ion transport</keyword>
<sequence length="496" mass="55391">MTPILVFGIIAGYFLLLMAISHFTSKKADNSTFFTANRNSPWFLVAFGMVGATLSGVTFISVPGEVGNSNWTYLQFVMGNMVGYAVIALVLIPVFYNLKLVSIYEYLQKRFGRNSYLTGSGFFLVSQTIGASFRLFLAALVLQMAFFDAFGIPFYVTVFVTIGLIWLYTFRGGIKTIVWTDTLQTSFLLIAVVISIYMIVAQLDLNISEVFKTVSKSENSEIFDWNWRSDRNFFKTFLAGVFITIAMNGLDQNVMQKNLTIKNTRDAQKNIFWFSLTFFFSTLLFLILGVLLYAYTLENNIALPEKTDGLYPMLALNHFGIAAGIVFLLGIIAAAFSSADSALTALTTSFCVDILDIQKGKLENQKKTRLLVHIGFTILMFCVIVIFNSFNDSSVVNSVFKVAGFTYGPLLGLFIFGLVSKVKVKDRWVPLVCIAAPVISVILDLYSTEWFFGYQFGFEILLVNAAITCLGLYLLKTPKKETEATPSEEVKEDVLV</sequence>
<dbReference type="Gene3D" id="1.20.1730.10">
    <property type="entry name" value="Sodium/glucose cotransporter"/>
    <property type="match status" value="1"/>
</dbReference>
<keyword evidence="7" id="KW-0915">Sodium</keyword>
<keyword evidence="3" id="KW-0813">Transport</keyword>
<comment type="subcellular location">
    <subcellularLocation>
        <location evidence="1">Cell membrane</location>
        <topology evidence="1">Multi-pass membrane protein</topology>
    </subcellularLocation>
</comment>
<feature type="transmembrane region" description="Helical" evidence="12">
    <location>
        <begin position="82"/>
        <end position="101"/>
    </location>
</feature>
<feature type="transmembrane region" description="Helical" evidence="12">
    <location>
        <begin position="428"/>
        <end position="446"/>
    </location>
</feature>
<evidence type="ECO:0000256" key="7">
    <source>
        <dbReference type="ARBA" id="ARBA00023053"/>
    </source>
</evidence>
<accession>A0ABW3IIC5</accession>
<comment type="caution">
    <text evidence="13">The sequence shown here is derived from an EMBL/GenBank/DDBJ whole genome shotgun (WGS) entry which is preliminary data.</text>
</comment>
<dbReference type="CDD" id="cd10326">
    <property type="entry name" value="SLC5sbd_NIS-like"/>
    <property type="match status" value="1"/>
</dbReference>
<evidence type="ECO:0000256" key="8">
    <source>
        <dbReference type="ARBA" id="ARBA00023065"/>
    </source>
</evidence>
<evidence type="ECO:0000256" key="5">
    <source>
        <dbReference type="ARBA" id="ARBA00022692"/>
    </source>
</evidence>
<evidence type="ECO:0000256" key="10">
    <source>
        <dbReference type="ARBA" id="ARBA00023201"/>
    </source>
</evidence>
<dbReference type="EMBL" id="JBHTJP010000035">
    <property type="protein sequence ID" value="MFD0977270.1"/>
    <property type="molecule type" value="Genomic_DNA"/>
</dbReference>
<dbReference type="InterPro" id="IPR038377">
    <property type="entry name" value="Na/Glc_symporter_sf"/>
</dbReference>
<dbReference type="InterPro" id="IPR001734">
    <property type="entry name" value="Na/solute_symporter"/>
</dbReference>
<feature type="transmembrane region" description="Helical" evidence="12">
    <location>
        <begin position="182"/>
        <end position="200"/>
    </location>
</feature>
<protein>
    <submittedName>
        <fullName evidence="13">Sodium:solute symporter</fullName>
    </submittedName>
</protein>
<feature type="transmembrane region" description="Helical" evidence="12">
    <location>
        <begin position="402"/>
        <end position="419"/>
    </location>
</feature>
<name>A0ABW3IIC5_9FLAO</name>
<feature type="transmembrane region" description="Helical" evidence="12">
    <location>
        <begin position="370"/>
        <end position="390"/>
    </location>
</feature>
<evidence type="ECO:0000256" key="1">
    <source>
        <dbReference type="ARBA" id="ARBA00004651"/>
    </source>
</evidence>
<feature type="transmembrane region" description="Helical" evidence="12">
    <location>
        <begin position="6"/>
        <end position="23"/>
    </location>
</feature>
<evidence type="ECO:0000313" key="14">
    <source>
        <dbReference type="Proteomes" id="UP001597100"/>
    </source>
</evidence>
<dbReference type="InterPro" id="IPR051163">
    <property type="entry name" value="Sodium:Solute_Symporter_SSF"/>
</dbReference>
<evidence type="ECO:0000256" key="3">
    <source>
        <dbReference type="ARBA" id="ARBA00022448"/>
    </source>
</evidence>
<dbReference type="PANTHER" id="PTHR42985:SF47">
    <property type="entry name" value="INTEGRAL MEMBRANE TRANSPORT PROTEIN"/>
    <property type="match status" value="1"/>
</dbReference>
<evidence type="ECO:0000256" key="11">
    <source>
        <dbReference type="RuleBase" id="RU362091"/>
    </source>
</evidence>
<gene>
    <name evidence="13" type="ORF">ACFQ1G_10745</name>
</gene>
<comment type="similarity">
    <text evidence="2 11">Belongs to the sodium:solute symporter (SSF) (TC 2.A.21) family.</text>
</comment>
<feature type="transmembrane region" description="Helical" evidence="12">
    <location>
        <begin position="452"/>
        <end position="475"/>
    </location>
</feature>
<feature type="transmembrane region" description="Helical" evidence="12">
    <location>
        <begin position="271"/>
        <end position="295"/>
    </location>
</feature>
<keyword evidence="14" id="KW-1185">Reference proteome</keyword>
<dbReference type="PROSITE" id="PS50283">
    <property type="entry name" value="NA_SOLUT_SYMP_3"/>
    <property type="match status" value="1"/>
</dbReference>
<dbReference type="Pfam" id="PF00474">
    <property type="entry name" value="SSF"/>
    <property type="match status" value="1"/>
</dbReference>
<dbReference type="PANTHER" id="PTHR42985">
    <property type="entry name" value="SODIUM-COUPLED MONOCARBOXYLATE TRANSPORTER"/>
    <property type="match status" value="1"/>
</dbReference>
<keyword evidence="4" id="KW-1003">Cell membrane</keyword>
<dbReference type="Proteomes" id="UP001597100">
    <property type="component" value="Unassembled WGS sequence"/>
</dbReference>
<evidence type="ECO:0000256" key="6">
    <source>
        <dbReference type="ARBA" id="ARBA00022989"/>
    </source>
</evidence>
<organism evidence="13 14">
    <name type="scientific">Salinimicrobium gaetbulicola</name>
    <dbReference type="NCBI Taxonomy" id="999702"/>
    <lineage>
        <taxon>Bacteria</taxon>
        <taxon>Pseudomonadati</taxon>
        <taxon>Bacteroidota</taxon>
        <taxon>Flavobacteriia</taxon>
        <taxon>Flavobacteriales</taxon>
        <taxon>Flavobacteriaceae</taxon>
        <taxon>Salinimicrobium</taxon>
    </lineage>
</organism>
<keyword evidence="9 12" id="KW-0472">Membrane</keyword>
<evidence type="ECO:0000256" key="4">
    <source>
        <dbReference type="ARBA" id="ARBA00022475"/>
    </source>
</evidence>
<dbReference type="RefSeq" id="WP_380739413.1">
    <property type="nucleotide sequence ID" value="NZ_JBHTJP010000035.1"/>
</dbReference>